<evidence type="ECO:0000313" key="2">
    <source>
        <dbReference type="EMBL" id="KAJ8755945.1"/>
    </source>
</evidence>
<reference evidence="2 3" key="1">
    <citation type="submission" date="2021-09" db="EMBL/GenBank/DDBJ databases">
        <title>Genomic insights and catalytic innovation underlie evolution of tropane alkaloids biosynthesis.</title>
        <authorList>
            <person name="Wang Y.-J."/>
            <person name="Tian T."/>
            <person name="Huang J.-P."/>
            <person name="Huang S.-X."/>
        </authorList>
    </citation>
    <scope>NUCLEOTIDE SEQUENCE [LARGE SCALE GENOMIC DNA]</scope>
    <source>
        <strain evidence="2">KIB-2018</strain>
        <tissue evidence="2">Leaf</tissue>
    </source>
</reference>
<dbReference type="Gene3D" id="3.80.10.10">
    <property type="entry name" value="Ribonuclease Inhibitor"/>
    <property type="match status" value="1"/>
</dbReference>
<dbReference type="Gene3D" id="1.20.1280.50">
    <property type="match status" value="1"/>
</dbReference>
<dbReference type="SUPFAM" id="SSF52047">
    <property type="entry name" value="RNI-like"/>
    <property type="match status" value="1"/>
</dbReference>
<protein>
    <recommendedName>
        <fullName evidence="1">F-box domain-containing protein</fullName>
    </recommendedName>
</protein>
<dbReference type="InterPro" id="IPR032675">
    <property type="entry name" value="LRR_dom_sf"/>
</dbReference>
<gene>
    <name evidence="2" type="ORF">K2173_024490</name>
</gene>
<organism evidence="2 3">
    <name type="scientific">Erythroxylum novogranatense</name>
    <dbReference type="NCBI Taxonomy" id="1862640"/>
    <lineage>
        <taxon>Eukaryota</taxon>
        <taxon>Viridiplantae</taxon>
        <taxon>Streptophyta</taxon>
        <taxon>Embryophyta</taxon>
        <taxon>Tracheophyta</taxon>
        <taxon>Spermatophyta</taxon>
        <taxon>Magnoliopsida</taxon>
        <taxon>eudicotyledons</taxon>
        <taxon>Gunneridae</taxon>
        <taxon>Pentapetalae</taxon>
        <taxon>rosids</taxon>
        <taxon>fabids</taxon>
        <taxon>Malpighiales</taxon>
        <taxon>Erythroxylaceae</taxon>
        <taxon>Erythroxylum</taxon>
    </lineage>
</organism>
<dbReference type="InterPro" id="IPR055357">
    <property type="entry name" value="LRR_At1g61320_AtMIF1"/>
</dbReference>
<accession>A0AAV8SV86</accession>
<dbReference type="InterPro" id="IPR053772">
    <property type="entry name" value="At1g61320/At1g61330-like"/>
</dbReference>
<dbReference type="Pfam" id="PF23622">
    <property type="entry name" value="LRR_At1g61320_AtMIF1"/>
    <property type="match status" value="1"/>
</dbReference>
<comment type="caution">
    <text evidence="2">The sequence shown here is derived from an EMBL/GenBank/DDBJ whole genome shotgun (WGS) entry which is preliminary data.</text>
</comment>
<proteinExistence type="predicted"/>
<dbReference type="AlphaFoldDB" id="A0AAV8SV86"/>
<dbReference type="InterPro" id="IPR036047">
    <property type="entry name" value="F-box-like_dom_sf"/>
</dbReference>
<dbReference type="Proteomes" id="UP001159364">
    <property type="component" value="Linkage Group LG09"/>
</dbReference>
<feature type="domain" description="F-box" evidence="1">
    <location>
        <begin position="21"/>
        <end position="57"/>
    </location>
</feature>
<evidence type="ECO:0000313" key="3">
    <source>
        <dbReference type="Proteomes" id="UP001159364"/>
    </source>
</evidence>
<sequence length="550" mass="63690">MNLRPRKKIKFTTTEKPLICVNRISQLPDDIIHRILSFLTTEAIIALRTLSKRWSSIGAAYTSFAEPPLPKQTFLSCRQRLQCLQEHHDKFMNFVNCSLQRVVASKIYLQRFALTVNLVDLRYASRIDDCIELVSKRCVNELDLHIKSKRGTPYTVPRKIYEAKTLSILRLRHCKLEPPADGESIKFTSLKQLCLTQVKLEDGIVQSIISSCSMIEQLKLVTCPGVGCLRLSDLPYLNKVKISQCSKLPIPILTVDAPNVRELIYHESTQPCKFDISACTRLTRLSLRYASSIDDLYRSPLSLYSDLEILDLQGRCLLLKRVNICGHQLKKLTSSDLHTESIIDVPNLCCFRYLCYEDSMSGIFAIRTSGLKTRLLMLDIFVRKMMTTLWFLKFRESIEHLRSNNKLNLKLKLYPFVASFNLRELEHMSIPPVQRLKYVEVQLKEITYVTSRRCFDGLLWSCRPDTLAIVTRWRDNLALLYYLFESMKETEGKLNCCTDLRTSKCWRHFLKGYQIKISGKGKCSFEDGFAIMELVQNLAPYTKIVFQLKW</sequence>
<dbReference type="PANTHER" id="PTHR34145:SF28">
    <property type="entry name" value="F-BOX DOMAIN-CONTAINING PROTEIN"/>
    <property type="match status" value="1"/>
</dbReference>
<dbReference type="Pfam" id="PF00646">
    <property type="entry name" value="F-box"/>
    <property type="match status" value="1"/>
</dbReference>
<evidence type="ECO:0000259" key="1">
    <source>
        <dbReference type="PROSITE" id="PS50181"/>
    </source>
</evidence>
<dbReference type="PANTHER" id="PTHR34145">
    <property type="entry name" value="OS02G0105600 PROTEIN"/>
    <property type="match status" value="1"/>
</dbReference>
<name>A0AAV8SV86_9ROSI</name>
<keyword evidence="3" id="KW-1185">Reference proteome</keyword>
<dbReference type="InterPro" id="IPR001810">
    <property type="entry name" value="F-box_dom"/>
</dbReference>
<dbReference type="SUPFAM" id="SSF81383">
    <property type="entry name" value="F-box domain"/>
    <property type="match status" value="1"/>
</dbReference>
<dbReference type="PROSITE" id="PS50181">
    <property type="entry name" value="FBOX"/>
    <property type="match status" value="1"/>
</dbReference>
<dbReference type="EMBL" id="JAIWQS010000009">
    <property type="protein sequence ID" value="KAJ8755945.1"/>
    <property type="molecule type" value="Genomic_DNA"/>
</dbReference>